<keyword evidence="2" id="KW-0472">Membrane</keyword>
<dbReference type="OMA" id="FISTWAC"/>
<dbReference type="OrthoDB" id="4188534at2759"/>
<feature type="region of interest" description="Disordered" evidence="1">
    <location>
        <begin position="432"/>
        <end position="490"/>
    </location>
</feature>
<reference evidence="3 4" key="1">
    <citation type="journal article" date="2011" name="PLoS Genet.">
        <title>Comparative genomic analysis of human fungal pathogens causing paracoccidioidomycosis.</title>
        <authorList>
            <person name="Desjardins C.A."/>
            <person name="Champion M.D."/>
            <person name="Holder J.W."/>
            <person name="Muszewska A."/>
            <person name="Goldberg J."/>
            <person name="Bailao A.M."/>
            <person name="Brigido M.M."/>
            <person name="Ferreira M.E."/>
            <person name="Garcia A.M."/>
            <person name="Grynberg M."/>
            <person name="Gujja S."/>
            <person name="Heiman D.I."/>
            <person name="Henn M.R."/>
            <person name="Kodira C.D."/>
            <person name="Leon-Narvaez H."/>
            <person name="Longo L.V."/>
            <person name="Ma L.J."/>
            <person name="Malavazi I."/>
            <person name="Matsuo A.L."/>
            <person name="Morais F.V."/>
            <person name="Pereira M."/>
            <person name="Rodriguez-Brito S."/>
            <person name="Sakthikumar S."/>
            <person name="Salem-Izacc S.M."/>
            <person name="Sykes S.M."/>
            <person name="Teixeira M.M."/>
            <person name="Vallejo M.C."/>
            <person name="Walter M.E."/>
            <person name="Yandava C."/>
            <person name="Young S."/>
            <person name="Zeng Q."/>
            <person name="Zucker J."/>
            <person name="Felipe M.S."/>
            <person name="Goldman G.H."/>
            <person name="Haas B.J."/>
            <person name="McEwen J.G."/>
            <person name="Nino-Vega G."/>
            <person name="Puccia R."/>
            <person name="San-Blas G."/>
            <person name="Soares C.M."/>
            <person name="Birren B.W."/>
            <person name="Cuomo C.A."/>
        </authorList>
    </citation>
    <scope>NUCLEOTIDE SEQUENCE [LARGE SCALE GENOMIC DNA]</scope>
    <source>
        <strain evidence="3 4">Pb18</strain>
    </source>
</reference>
<proteinExistence type="predicted"/>
<feature type="compositionally biased region" description="Polar residues" evidence="1">
    <location>
        <begin position="464"/>
        <end position="490"/>
    </location>
</feature>
<organism evidence="3 4">
    <name type="scientific">Paracoccidioides brasiliensis (strain Pb18)</name>
    <dbReference type="NCBI Taxonomy" id="502780"/>
    <lineage>
        <taxon>Eukaryota</taxon>
        <taxon>Fungi</taxon>
        <taxon>Dikarya</taxon>
        <taxon>Ascomycota</taxon>
        <taxon>Pezizomycotina</taxon>
        <taxon>Eurotiomycetes</taxon>
        <taxon>Eurotiomycetidae</taxon>
        <taxon>Onygenales</taxon>
        <taxon>Ajellomycetaceae</taxon>
        <taxon>Paracoccidioides</taxon>
    </lineage>
</organism>
<dbReference type="RefSeq" id="XP_010757097.1">
    <property type="nucleotide sequence ID" value="XM_010758795.1"/>
</dbReference>
<dbReference type="InParanoid" id="C1G4J0"/>
<accession>C1G4J0</accession>
<feature type="region of interest" description="Disordered" evidence="1">
    <location>
        <begin position="137"/>
        <end position="156"/>
    </location>
</feature>
<name>C1G4J0_PARBD</name>
<evidence type="ECO:0000313" key="4">
    <source>
        <dbReference type="Proteomes" id="UP000001628"/>
    </source>
</evidence>
<evidence type="ECO:0008006" key="5">
    <source>
        <dbReference type="Google" id="ProtNLM"/>
    </source>
</evidence>
<dbReference type="VEuPathDB" id="FungiDB:PADG_01856"/>
<dbReference type="AlphaFoldDB" id="C1G4J0"/>
<keyword evidence="2" id="KW-0812">Transmembrane</keyword>
<dbReference type="GeneID" id="22581440"/>
<feature type="compositionally biased region" description="Polar residues" evidence="1">
    <location>
        <begin position="251"/>
        <end position="263"/>
    </location>
</feature>
<evidence type="ECO:0000256" key="1">
    <source>
        <dbReference type="SAM" id="MobiDB-lite"/>
    </source>
</evidence>
<evidence type="ECO:0000256" key="2">
    <source>
        <dbReference type="SAM" id="Phobius"/>
    </source>
</evidence>
<feature type="region of interest" description="Disordered" evidence="1">
    <location>
        <begin position="228"/>
        <end position="414"/>
    </location>
</feature>
<feature type="compositionally biased region" description="Polar residues" evidence="1">
    <location>
        <begin position="271"/>
        <end position="287"/>
    </location>
</feature>
<feature type="transmembrane region" description="Helical" evidence="2">
    <location>
        <begin position="200"/>
        <end position="222"/>
    </location>
</feature>
<evidence type="ECO:0000313" key="3">
    <source>
        <dbReference type="EMBL" id="EEH45706.2"/>
    </source>
</evidence>
<feature type="compositionally biased region" description="Basic and acidic residues" evidence="1">
    <location>
        <begin position="385"/>
        <end position="394"/>
    </location>
</feature>
<feature type="compositionally biased region" description="Polar residues" evidence="1">
    <location>
        <begin position="334"/>
        <end position="343"/>
    </location>
</feature>
<dbReference type="KEGG" id="pbn:PADG_01856"/>
<dbReference type="EMBL" id="KN275958">
    <property type="protein sequence ID" value="EEH45706.2"/>
    <property type="molecule type" value="Genomic_DNA"/>
</dbReference>
<dbReference type="eggNOG" id="ENOG502T4MM">
    <property type="taxonomic scope" value="Eukaryota"/>
</dbReference>
<dbReference type="Proteomes" id="UP000001628">
    <property type="component" value="Unassembled WGS sequence"/>
</dbReference>
<keyword evidence="4" id="KW-1185">Reference proteome</keyword>
<sequence>MRLPTTYILVTSCWTFLSDFSSASHADLPLPPTPPCQNPLVWEVEVVAGVSLGKCVLVSPTPQPVKILKVLRTERQRRQLSNSNGPSKNDKRYRLPLGRNWRKRQFLEEEPITQPAIFTFIPDNVGPTLIWEDEPTTTSEDLTEAPATTTTTTTATSTALRTTATTKTSFISRTSTLSSTPLATQTTVGSKKAGKDSGAVIAGCSIGGIALIAVAYLAFMAWRRSRRKKMSDELNMPPPPYDTPSMREGGNPQTESIVHQLTPEQPPAAQSPGSSWVRASTPSNAADSASEHTRRQKHRLSRRFYAALATGDPYPGHSSSSSIQRSNPPDPQNRLPSNLSEPFTNLPRAAEESPSQDHFPPAPPTSQQEPMETLATARPLTTYRSRRESRDNVRRSLLGPFSRNNSSTDREQRNTNHNWQYVSYPNNANFDSHYDVSDIEDDETDSLPFGRQSSVPPTIHGPQNALSSIRPSSAVSEDISEITSFPPSRV</sequence>
<keyword evidence="2" id="KW-1133">Transmembrane helix</keyword>
<dbReference type="HOGENOM" id="CLU_543975_0_0_1"/>
<gene>
    <name evidence="3" type="ORF">PADG_01856</name>
</gene>
<protein>
    <recommendedName>
        <fullName evidence="5">Mid2 domain-containing protein</fullName>
    </recommendedName>
</protein>
<feature type="compositionally biased region" description="Low complexity" evidence="1">
    <location>
        <begin position="144"/>
        <end position="156"/>
    </location>
</feature>